<comment type="cofactor">
    <cofactor evidence="1">
        <name>pyridoxal 5'-phosphate</name>
        <dbReference type="ChEBI" id="CHEBI:597326"/>
    </cofactor>
</comment>
<keyword evidence="2" id="KW-0663">Pyridoxal phosphate</keyword>
<dbReference type="KEGG" id="nfl:COO91_08697"/>
<dbReference type="Gene3D" id="2.40.37.10">
    <property type="entry name" value="Lyase, Ornithine Decarboxylase, Chain A, domain 1"/>
    <property type="match status" value="1"/>
</dbReference>
<proteinExistence type="predicted"/>
<evidence type="ECO:0000256" key="1">
    <source>
        <dbReference type="ARBA" id="ARBA00001933"/>
    </source>
</evidence>
<name>A0A2K8T685_9NOSO</name>
<evidence type="ECO:0000313" key="4">
    <source>
        <dbReference type="EMBL" id="AUB42555.1"/>
    </source>
</evidence>
<dbReference type="EMBL" id="CP024785">
    <property type="protein sequence ID" value="AUB42555.1"/>
    <property type="molecule type" value="Genomic_DNA"/>
</dbReference>
<evidence type="ECO:0000256" key="2">
    <source>
        <dbReference type="ARBA" id="ARBA00022898"/>
    </source>
</evidence>
<dbReference type="PRINTS" id="PR01179">
    <property type="entry name" value="ODADCRBXLASE"/>
</dbReference>
<dbReference type="InterPro" id="IPR029066">
    <property type="entry name" value="PLP-binding_barrel"/>
</dbReference>
<reference evidence="4 5" key="1">
    <citation type="submission" date="2017-11" db="EMBL/GenBank/DDBJ databases">
        <title>Complete genome of a free-living desiccation-tolerant cyanobacterium and its photosynthetic adaptation to extreme terrestrial habitat.</title>
        <authorList>
            <person name="Shang J."/>
        </authorList>
    </citation>
    <scope>NUCLEOTIDE SEQUENCE [LARGE SCALE GENOMIC DNA]</scope>
    <source>
        <strain evidence="4 5">CCNUN1</strain>
    </source>
</reference>
<dbReference type="SUPFAM" id="SSF50621">
    <property type="entry name" value="Alanine racemase C-terminal domain-like"/>
    <property type="match status" value="1"/>
</dbReference>
<sequence length="463" mass="51001">MARLDKSEELGSRDAIIRVCTGVRSEKLIFSSPLFSKELAQELLNNYGSPLYVYNGDRLGETIERITKAVSYPRTQFRFASVTNGNIALLKIFRSFGWGLHANTPGDIYLGLQAGFDPSEIVYSGSNLNRSEMLQVLNWGVTTLNFDSLAQLQLCCEVLPKGREKNIRLGLRLNLPEITGDSRIGVRPEEFGDAIALTGEVGLKLSGLHFYRGTGTNATAAFTQVIDTVIATAQQLPDWEYLDFGGGFGYPYHHNKTAFDWEIFGAELTKRITRLGRKIDLVIEPGRSAIAGCATLLAQVVSVKWQGEKQIVGVDTTVANLSVPSVHGGYREIVTWKQANKSSIPHSPLLRLTSAKLGTSRSVQVPTPDSLFKTDICGNTTYSQDYLGKNCQLPALEIGDIVAILDVGAYGYAMSSHFLHRPKPAEVLLENCTHRLIRRREDYSVLLTNQILDSSPLKTGDQA</sequence>
<keyword evidence="5" id="KW-1185">Reference proteome</keyword>
<accession>A0A2K8T685</accession>
<dbReference type="RefSeq" id="WP_225912346.1">
    <property type="nucleotide sequence ID" value="NZ_CAWNNC010000001.1"/>
</dbReference>
<dbReference type="PANTHER" id="PTHR43727:SF2">
    <property type="entry name" value="GROUP IV DECARBOXYLASE"/>
    <property type="match status" value="1"/>
</dbReference>
<dbReference type="Proteomes" id="UP000232003">
    <property type="component" value="Chromosome"/>
</dbReference>
<dbReference type="SUPFAM" id="SSF51419">
    <property type="entry name" value="PLP-binding barrel"/>
    <property type="match status" value="1"/>
</dbReference>
<dbReference type="GO" id="GO:0009089">
    <property type="term" value="P:lysine biosynthetic process via diaminopimelate"/>
    <property type="evidence" value="ECO:0007669"/>
    <property type="project" value="TreeGrafter"/>
</dbReference>
<feature type="domain" description="Orn/DAP/Arg decarboxylase 2 N-terminal" evidence="3">
    <location>
        <begin position="66"/>
        <end position="290"/>
    </location>
</feature>
<dbReference type="InterPro" id="IPR022644">
    <property type="entry name" value="De-COase2_N"/>
</dbReference>
<dbReference type="InterPro" id="IPR000183">
    <property type="entry name" value="Orn/DAP/Arg_de-COase"/>
</dbReference>
<dbReference type="AlphaFoldDB" id="A0A2K8T685"/>
<protein>
    <submittedName>
        <fullName evidence="4">LysA, diaminopimelate decarboxylase</fullName>
    </submittedName>
</protein>
<dbReference type="GO" id="GO:0008836">
    <property type="term" value="F:diaminopimelate decarboxylase activity"/>
    <property type="evidence" value="ECO:0007669"/>
    <property type="project" value="TreeGrafter"/>
</dbReference>
<dbReference type="PANTHER" id="PTHR43727">
    <property type="entry name" value="DIAMINOPIMELATE DECARBOXYLASE"/>
    <property type="match status" value="1"/>
</dbReference>
<dbReference type="InterPro" id="IPR009006">
    <property type="entry name" value="Ala_racemase/Decarboxylase_C"/>
</dbReference>
<dbReference type="Pfam" id="PF02784">
    <property type="entry name" value="Orn_Arg_deC_N"/>
    <property type="match status" value="1"/>
</dbReference>
<dbReference type="Gene3D" id="3.20.20.10">
    <property type="entry name" value="Alanine racemase"/>
    <property type="match status" value="1"/>
</dbReference>
<organism evidence="4 5">
    <name type="scientific">Nostoc flagelliforme CCNUN1</name>
    <dbReference type="NCBI Taxonomy" id="2038116"/>
    <lineage>
        <taxon>Bacteria</taxon>
        <taxon>Bacillati</taxon>
        <taxon>Cyanobacteriota</taxon>
        <taxon>Cyanophyceae</taxon>
        <taxon>Nostocales</taxon>
        <taxon>Nostocaceae</taxon>
        <taxon>Nostoc</taxon>
    </lineage>
</organism>
<gene>
    <name evidence="4" type="ORF">COO91_08697</name>
</gene>
<evidence type="ECO:0000259" key="3">
    <source>
        <dbReference type="Pfam" id="PF02784"/>
    </source>
</evidence>
<evidence type="ECO:0000313" key="5">
    <source>
        <dbReference type="Proteomes" id="UP000232003"/>
    </source>
</evidence>